<evidence type="ECO:0000313" key="2">
    <source>
        <dbReference type="Proteomes" id="UP000054928"/>
    </source>
</evidence>
<reference evidence="2" key="1">
    <citation type="submission" date="2014-09" db="EMBL/GenBank/DDBJ databases">
        <authorList>
            <person name="Sharma Rahul"/>
            <person name="Thines Marco"/>
        </authorList>
    </citation>
    <scope>NUCLEOTIDE SEQUENCE [LARGE SCALE GENOMIC DNA]</scope>
</reference>
<evidence type="ECO:0000313" key="1">
    <source>
        <dbReference type="EMBL" id="CEG36186.1"/>
    </source>
</evidence>
<dbReference type="EMBL" id="CCYD01000112">
    <property type="protein sequence ID" value="CEG36186.1"/>
    <property type="molecule type" value="Genomic_DNA"/>
</dbReference>
<sequence>MTLCTPAYPDISIPLGVAYSHETDSLSIPLQTPRLKLDDAYIAITWSLAQRLKTTDELNLYN</sequence>
<keyword evidence="2" id="KW-1185">Reference proteome</keyword>
<proteinExistence type="predicted"/>
<dbReference type="GeneID" id="36395563"/>
<dbReference type="AlphaFoldDB" id="A0A0P1A7L6"/>
<dbReference type="RefSeq" id="XP_024572555.1">
    <property type="nucleotide sequence ID" value="XM_024717024.1"/>
</dbReference>
<dbReference type="Proteomes" id="UP000054928">
    <property type="component" value="Unassembled WGS sequence"/>
</dbReference>
<accession>A0A0P1A7L6</accession>
<protein>
    <submittedName>
        <fullName evidence="1">Uncharacterized protein</fullName>
    </submittedName>
</protein>
<name>A0A0P1A7L6_PLAHL</name>
<organism evidence="1 2">
    <name type="scientific">Plasmopara halstedii</name>
    <name type="common">Downy mildew of sunflower</name>
    <dbReference type="NCBI Taxonomy" id="4781"/>
    <lineage>
        <taxon>Eukaryota</taxon>
        <taxon>Sar</taxon>
        <taxon>Stramenopiles</taxon>
        <taxon>Oomycota</taxon>
        <taxon>Peronosporomycetes</taxon>
        <taxon>Peronosporales</taxon>
        <taxon>Peronosporaceae</taxon>
        <taxon>Plasmopara</taxon>
    </lineage>
</organism>